<dbReference type="SUPFAM" id="SSF63380">
    <property type="entry name" value="Riboflavin synthase domain-like"/>
    <property type="match status" value="2"/>
</dbReference>
<dbReference type="InterPro" id="IPR017938">
    <property type="entry name" value="Riboflavin_synthase-like_b-brl"/>
</dbReference>
<dbReference type="NCBIfam" id="TIGR00187">
    <property type="entry name" value="ribE"/>
    <property type="match status" value="1"/>
</dbReference>
<dbReference type="EMBL" id="UINC01009153">
    <property type="protein sequence ID" value="SVA41068.1"/>
    <property type="molecule type" value="Genomic_DNA"/>
</dbReference>
<keyword evidence="1" id="KW-0677">Repeat</keyword>
<dbReference type="Pfam" id="PF00677">
    <property type="entry name" value="Lum_binding"/>
    <property type="match status" value="2"/>
</dbReference>
<feature type="domain" description="Lumazine-binding" evidence="2">
    <location>
        <begin position="99"/>
        <end position="196"/>
    </location>
</feature>
<dbReference type="InterPro" id="IPR026017">
    <property type="entry name" value="Lumazine-bd_dom"/>
</dbReference>
<dbReference type="AlphaFoldDB" id="A0A381VMS7"/>
<reference evidence="3" key="1">
    <citation type="submission" date="2018-05" db="EMBL/GenBank/DDBJ databases">
        <authorList>
            <person name="Lanie J.A."/>
            <person name="Ng W.-L."/>
            <person name="Kazmierczak K.M."/>
            <person name="Andrzejewski T.M."/>
            <person name="Davidsen T.M."/>
            <person name="Wayne K.J."/>
            <person name="Tettelin H."/>
            <person name="Glass J.I."/>
            <person name="Rusch D."/>
            <person name="Podicherti R."/>
            <person name="Tsui H.-C.T."/>
            <person name="Winkler M.E."/>
        </authorList>
    </citation>
    <scope>NUCLEOTIDE SEQUENCE</scope>
</reference>
<proteinExistence type="predicted"/>
<dbReference type="Gene3D" id="2.40.30.20">
    <property type="match status" value="2"/>
</dbReference>
<dbReference type="GO" id="GO:0004746">
    <property type="term" value="F:riboflavin synthase activity"/>
    <property type="evidence" value="ECO:0007669"/>
    <property type="project" value="TreeGrafter"/>
</dbReference>
<dbReference type="InterPro" id="IPR001783">
    <property type="entry name" value="Lumazine-bd"/>
</dbReference>
<evidence type="ECO:0000313" key="3">
    <source>
        <dbReference type="EMBL" id="SVA41068.1"/>
    </source>
</evidence>
<protein>
    <recommendedName>
        <fullName evidence="2">Lumazine-binding domain-containing protein</fullName>
    </recommendedName>
</protein>
<dbReference type="PANTHER" id="PTHR21098:SF0">
    <property type="entry name" value="RIBOFLAVIN SYNTHASE"/>
    <property type="match status" value="1"/>
</dbReference>
<dbReference type="GO" id="GO:0009231">
    <property type="term" value="P:riboflavin biosynthetic process"/>
    <property type="evidence" value="ECO:0007669"/>
    <property type="project" value="TreeGrafter"/>
</dbReference>
<dbReference type="InterPro" id="IPR023366">
    <property type="entry name" value="ATP_synth_asu-like_sf"/>
</dbReference>
<dbReference type="CDD" id="cd00402">
    <property type="entry name" value="Riboflavin_synthase_like"/>
    <property type="match status" value="1"/>
</dbReference>
<feature type="domain" description="Lumazine-binding" evidence="2">
    <location>
        <begin position="1"/>
        <end position="98"/>
    </location>
</feature>
<evidence type="ECO:0000256" key="1">
    <source>
        <dbReference type="ARBA" id="ARBA00022737"/>
    </source>
</evidence>
<dbReference type="PROSITE" id="PS51177">
    <property type="entry name" value="LUMAZINE_BIND"/>
    <property type="match status" value="2"/>
</dbReference>
<dbReference type="NCBIfam" id="NF006767">
    <property type="entry name" value="PRK09289.1"/>
    <property type="match status" value="1"/>
</dbReference>
<organism evidence="3">
    <name type="scientific">marine metagenome</name>
    <dbReference type="NCBI Taxonomy" id="408172"/>
    <lineage>
        <taxon>unclassified sequences</taxon>
        <taxon>metagenomes</taxon>
        <taxon>ecological metagenomes</taxon>
    </lineage>
</organism>
<gene>
    <name evidence="3" type="ORF">METZ01_LOCUS93922</name>
</gene>
<sequence>MFTGIIQSSGSIENFNKKTNDFSIKTKLDLSNCKVGSSICCDGVCLTAKTINKLNDNFIFTVNVGEETHRRSNLIQWKKYRKINLEKSLKMGDEISGHFVYGHVDCVCKILEIKNLEHSWEFKFEKKLLKYYDFIVEKASIAIDGISLTIANVDKNSFVISIIPHTFNNTNLQFSKEGDLVNVEFDYLARFILKKND</sequence>
<name>A0A381VMS7_9ZZZZ</name>
<dbReference type="PANTHER" id="PTHR21098">
    <property type="entry name" value="RIBOFLAVIN SYNTHASE ALPHA CHAIN"/>
    <property type="match status" value="1"/>
</dbReference>
<evidence type="ECO:0000259" key="2">
    <source>
        <dbReference type="PROSITE" id="PS51177"/>
    </source>
</evidence>
<dbReference type="PIRSF" id="PIRSF000498">
    <property type="entry name" value="Riboflavin_syn_A"/>
    <property type="match status" value="1"/>
</dbReference>
<accession>A0A381VMS7</accession>